<evidence type="ECO:0008006" key="5">
    <source>
        <dbReference type="Google" id="ProtNLM"/>
    </source>
</evidence>
<evidence type="ECO:0000256" key="1">
    <source>
        <dbReference type="SAM" id="MobiDB-lite"/>
    </source>
</evidence>
<protein>
    <recommendedName>
        <fullName evidence="5">VWFA domain-containing protein</fullName>
    </recommendedName>
</protein>
<feature type="signal peptide" evidence="2">
    <location>
        <begin position="1"/>
        <end position="20"/>
    </location>
</feature>
<organism evidence="3 4">
    <name type="scientific">Nannocystis punicea</name>
    <dbReference type="NCBI Taxonomy" id="2995304"/>
    <lineage>
        <taxon>Bacteria</taxon>
        <taxon>Pseudomonadati</taxon>
        <taxon>Myxococcota</taxon>
        <taxon>Polyangia</taxon>
        <taxon>Nannocystales</taxon>
        <taxon>Nannocystaceae</taxon>
        <taxon>Nannocystis</taxon>
    </lineage>
</organism>
<dbReference type="EMBL" id="CP114040">
    <property type="protein sequence ID" value="WAS91928.1"/>
    <property type="molecule type" value="Genomic_DNA"/>
</dbReference>
<keyword evidence="2" id="KW-0732">Signal</keyword>
<accession>A0ABY7GY74</accession>
<name>A0ABY7GY74_9BACT</name>
<feature type="compositionally biased region" description="Low complexity" evidence="1">
    <location>
        <begin position="25"/>
        <end position="60"/>
    </location>
</feature>
<evidence type="ECO:0000256" key="2">
    <source>
        <dbReference type="SAM" id="SignalP"/>
    </source>
</evidence>
<sequence>MRRLALAVVLAVLACGGDNSPGGFSTTAPGVTSVTTPGTSTSTSSTSSPGSSSTSTSGGVEDSAAASTAGVSTFDMDPAPDLGDAQPEGCKGKVDFVFVISALFTMRHEQDQLVASFPGFMETLESKFAGFDKHVISVNTDEFWRGLGCEEPEHCGNEGNCGPYAMDYVCGSYADTVFKCDRKRGAGLLYNAGPYATNHVCELDGGNRYIIEGETDPDAFACIAQVGTFGANSPIADTLVAAVSDELNGPGGCNEGFLRDDALLVFVLIMDNDDEQSVLSAKKVHDAVVAAKGGDEHAVVGLVIIPQPLEGEPEPDCVYDDGVWQQHLREVVQTFDYHREGNICADSYDGFFSEAADLVHEACNAFIPQ</sequence>
<evidence type="ECO:0000313" key="3">
    <source>
        <dbReference type="EMBL" id="WAS91928.1"/>
    </source>
</evidence>
<feature type="chain" id="PRO_5047470023" description="VWFA domain-containing protein" evidence="2">
    <location>
        <begin position="21"/>
        <end position="369"/>
    </location>
</feature>
<reference evidence="3" key="1">
    <citation type="submission" date="2022-11" db="EMBL/GenBank/DDBJ databases">
        <title>Minimal conservation of predation-associated metabolite biosynthetic gene clusters underscores biosynthetic potential of Myxococcota including descriptions for ten novel species: Archangium lansinium sp. nov., Myxococcus landrumus sp. nov., Nannocystis bai.</title>
        <authorList>
            <person name="Ahearne A."/>
            <person name="Stevens C."/>
            <person name="Dowd S."/>
        </authorList>
    </citation>
    <scope>NUCLEOTIDE SEQUENCE</scope>
    <source>
        <strain evidence="3">Fl3</strain>
    </source>
</reference>
<dbReference type="Proteomes" id="UP001164459">
    <property type="component" value="Chromosome"/>
</dbReference>
<evidence type="ECO:0000313" key="4">
    <source>
        <dbReference type="Proteomes" id="UP001164459"/>
    </source>
</evidence>
<keyword evidence="4" id="KW-1185">Reference proteome</keyword>
<feature type="region of interest" description="Disordered" evidence="1">
    <location>
        <begin position="21"/>
        <end position="87"/>
    </location>
</feature>
<dbReference type="PROSITE" id="PS51257">
    <property type="entry name" value="PROKAR_LIPOPROTEIN"/>
    <property type="match status" value="1"/>
</dbReference>
<dbReference type="RefSeq" id="WP_269034281.1">
    <property type="nucleotide sequence ID" value="NZ_CP114040.1"/>
</dbReference>
<proteinExistence type="predicted"/>
<gene>
    <name evidence="3" type="ORF">O0S08_37575</name>
</gene>